<feature type="compositionally biased region" description="Acidic residues" evidence="1">
    <location>
        <begin position="656"/>
        <end position="666"/>
    </location>
</feature>
<proteinExistence type="predicted"/>
<reference evidence="2" key="1">
    <citation type="submission" date="2016-11" db="EMBL/GenBank/DDBJ databases">
        <title>The genome of Nicotiana attenuata.</title>
        <authorList>
            <person name="Xu S."/>
            <person name="Brockmoeller T."/>
            <person name="Gaquerel E."/>
            <person name="Navarro A."/>
            <person name="Kuhl H."/>
            <person name="Gase K."/>
            <person name="Ling Z."/>
            <person name="Zhou W."/>
            <person name="Kreitzer C."/>
            <person name="Stanke M."/>
            <person name="Tang H."/>
            <person name="Lyons E."/>
            <person name="Pandey P."/>
            <person name="Pandey S.P."/>
            <person name="Timmermann B."/>
            <person name="Baldwin I.T."/>
        </authorList>
    </citation>
    <scope>NUCLEOTIDE SEQUENCE [LARGE SCALE GENOMIC DNA]</scope>
    <source>
        <strain evidence="2">UT</strain>
    </source>
</reference>
<feature type="region of interest" description="Disordered" evidence="1">
    <location>
        <begin position="646"/>
        <end position="714"/>
    </location>
</feature>
<name>A0A314L1G8_NICAT</name>
<accession>A0A314L1G8</accession>
<feature type="region of interest" description="Disordered" evidence="1">
    <location>
        <begin position="214"/>
        <end position="258"/>
    </location>
</feature>
<feature type="compositionally biased region" description="Basic and acidic residues" evidence="1">
    <location>
        <begin position="412"/>
        <end position="444"/>
    </location>
</feature>
<feature type="region of interest" description="Disordered" evidence="1">
    <location>
        <begin position="144"/>
        <end position="164"/>
    </location>
</feature>
<feature type="compositionally biased region" description="Basic and acidic residues" evidence="1">
    <location>
        <begin position="63"/>
        <end position="91"/>
    </location>
</feature>
<feature type="non-terminal residue" evidence="2">
    <location>
        <position position="1"/>
    </location>
</feature>
<feature type="compositionally biased region" description="Acidic residues" evidence="1">
    <location>
        <begin position="401"/>
        <end position="411"/>
    </location>
</feature>
<evidence type="ECO:0000313" key="3">
    <source>
        <dbReference type="Proteomes" id="UP000187609"/>
    </source>
</evidence>
<protein>
    <submittedName>
        <fullName evidence="2">Uncharacterized protein</fullName>
    </submittedName>
</protein>
<evidence type="ECO:0000313" key="2">
    <source>
        <dbReference type="EMBL" id="OIT34864.1"/>
    </source>
</evidence>
<feature type="region of interest" description="Disordered" evidence="1">
    <location>
        <begin position="50"/>
        <end position="126"/>
    </location>
</feature>
<dbReference type="Gramene" id="OIT34864">
    <property type="protein sequence ID" value="OIT34864"/>
    <property type="gene ID" value="A4A49_06449"/>
</dbReference>
<keyword evidence="3" id="KW-1185">Reference proteome</keyword>
<dbReference type="EMBL" id="MJEQ01000645">
    <property type="protein sequence ID" value="OIT34864.1"/>
    <property type="molecule type" value="Genomic_DNA"/>
</dbReference>
<gene>
    <name evidence="2" type="ORF">A4A49_06449</name>
</gene>
<feature type="compositionally biased region" description="Polar residues" evidence="1">
    <location>
        <begin position="93"/>
        <end position="102"/>
    </location>
</feature>
<evidence type="ECO:0000256" key="1">
    <source>
        <dbReference type="SAM" id="MobiDB-lite"/>
    </source>
</evidence>
<sequence>EWIQARKNKYQWDNRGHIVDNKQGKEADKGKGKTKLEEVATKNKFNALEVEEAHQPILQITEGKGEDLSNGKKKEHGENQSKIGYEKEKEGNTGASSPNPNSGVRVGKDANTKPVGEDNQQELKRVKKEAVEKVLKDQYNGNLAKANPIVPSDQSTDEKANKESTIDWVHRRFGTSKEELRQLNVTTNQSCQDMSSQTFADSGQLENLDEINSTKAGGSDAIEVEDDQIGTTKTTGDKVRDNSPPGDRLATLGLKPSSPGVRLAMPGLKPGIPGVRLATPGLALGSPDEASIVNTVPSATGKILVYVDGVPVYALENKLHDNMKVRDDTVGSKNNSENNDEHAIVPRESGEIVEVPMEYGTDQIMQLQLNVPLKTPLQHLHDLVTHNVAPIDEDLMRQNPMEDEGDNESTEENFKQAKGDLSYGKKKEHGENQSKKGYEKEKEGNTGGSSPNPKASGVRVGKDAKTKPVGDDNQQELKRVKKEAVEKVLKDQHNRNLPIIPSDQSTDEKANKESIINWVHRRFGTSKEELSQLNVTTNQSCQDMPSQTFADSGATGKILAYVDGVPVYALENKLDDNVKFSDDTVGSNNNSEKNDEHTIVLRASGEIEEVPMEYGTDQIMQLQLNVRLKTPLQHLHDLVTQNVAPVDEDLMRQNPMEDEGDDEPTEENFKQVARDGNLSPTTSAKGGKKTKKNQNKESQQPLRIMPRRATSISK</sequence>
<organism evidence="2 3">
    <name type="scientific">Nicotiana attenuata</name>
    <name type="common">Coyote tobacco</name>
    <dbReference type="NCBI Taxonomy" id="49451"/>
    <lineage>
        <taxon>Eukaryota</taxon>
        <taxon>Viridiplantae</taxon>
        <taxon>Streptophyta</taxon>
        <taxon>Embryophyta</taxon>
        <taxon>Tracheophyta</taxon>
        <taxon>Spermatophyta</taxon>
        <taxon>Magnoliopsida</taxon>
        <taxon>eudicotyledons</taxon>
        <taxon>Gunneridae</taxon>
        <taxon>Pentapetalae</taxon>
        <taxon>asterids</taxon>
        <taxon>lamiids</taxon>
        <taxon>Solanales</taxon>
        <taxon>Solanaceae</taxon>
        <taxon>Nicotianoideae</taxon>
        <taxon>Nicotianeae</taxon>
        <taxon>Nicotiana</taxon>
    </lineage>
</organism>
<feature type="compositionally biased region" description="Basic and acidic residues" evidence="1">
    <location>
        <begin position="460"/>
        <end position="477"/>
    </location>
</feature>
<dbReference type="Proteomes" id="UP000187609">
    <property type="component" value="Unassembled WGS sequence"/>
</dbReference>
<feature type="region of interest" description="Disordered" evidence="1">
    <location>
        <begin position="391"/>
        <end position="477"/>
    </location>
</feature>
<dbReference type="AlphaFoldDB" id="A0A314L1G8"/>
<feature type="region of interest" description="Disordered" evidence="1">
    <location>
        <begin position="14"/>
        <end position="35"/>
    </location>
</feature>
<comment type="caution">
    <text evidence="2">The sequence shown here is derived from an EMBL/GenBank/DDBJ whole genome shotgun (WGS) entry which is preliminary data.</text>
</comment>